<sequence length="63" mass="7051">MKTARGLDSTPVEVVNELQAALTEVVSELHATPMEVIWSSVLHPSMSRALYPWRSSVSSRLWL</sequence>
<organism evidence="1 2">
    <name type="scientific">Oryza meyeriana var. granulata</name>
    <dbReference type="NCBI Taxonomy" id="110450"/>
    <lineage>
        <taxon>Eukaryota</taxon>
        <taxon>Viridiplantae</taxon>
        <taxon>Streptophyta</taxon>
        <taxon>Embryophyta</taxon>
        <taxon>Tracheophyta</taxon>
        <taxon>Spermatophyta</taxon>
        <taxon>Magnoliopsida</taxon>
        <taxon>Liliopsida</taxon>
        <taxon>Poales</taxon>
        <taxon>Poaceae</taxon>
        <taxon>BOP clade</taxon>
        <taxon>Oryzoideae</taxon>
        <taxon>Oryzeae</taxon>
        <taxon>Oryzinae</taxon>
        <taxon>Oryza</taxon>
        <taxon>Oryza meyeriana</taxon>
    </lineage>
</organism>
<dbReference type="Proteomes" id="UP000479710">
    <property type="component" value="Unassembled WGS sequence"/>
</dbReference>
<name>A0A6G1C1C1_9ORYZ</name>
<dbReference type="EMBL" id="SPHZ02000011">
    <property type="protein sequence ID" value="KAF0894445.1"/>
    <property type="molecule type" value="Genomic_DNA"/>
</dbReference>
<evidence type="ECO:0000313" key="2">
    <source>
        <dbReference type="Proteomes" id="UP000479710"/>
    </source>
</evidence>
<proteinExistence type="predicted"/>
<gene>
    <name evidence="1" type="ORF">E2562_039087</name>
</gene>
<keyword evidence="2" id="KW-1185">Reference proteome</keyword>
<dbReference type="AlphaFoldDB" id="A0A6G1C1C1"/>
<accession>A0A6G1C1C1</accession>
<reference evidence="1 2" key="1">
    <citation type="submission" date="2019-11" db="EMBL/GenBank/DDBJ databases">
        <title>Whole genome sequence of Oryza granulata.</title>
        <authorList>
            <person name="Li W."/>
        </authorList>
    </citation>
    <scope>NUCLEOTIDE SEQUENCE [LARGE SCALE GENOMIC DNA]</scope>
    <source>
        <strain evidence="2">cv. Menghai</strain>
        <tissue evidence="1">Leaf</tissue>
    </source>
</reference>
<comment type="caution">
    <text evidence="1">The sequence shown here is derived from an EMBL/GenBank/DDBJ whole genome shotgun (WGS) entry which is preliminary data.</text>
</comment>
<evidence type="ECO:0000313" key="1">
    <source>
        <dbReference type="EMBL" id="KAF0894445.1"/>
    </source>
</evidence>
<protein>
    <submittedName>
        <fullName evidence="1">Uncharacterized protein</fullName>
    </submittedName>
</protein>